<dbReference type="SMART" id="SM00225">
    <property type="entry name" value="BTB"/>
    <property type="match status" value="1"/>
</dbReference>
<sequence>MFVSRLYLCEDLSDVRLIVGECSLPAHKTILAASCEFFKIYFSGESGKELSDFRLDKCNEAELKFVLKFIYTGEADITNLTDEQIIDVYTFCLFLKLSPLAEHICGFIRGLKINCLNIVKLFNIVVQYEINDLIEKCWTFIDEHFIPTTENKAFSNLSSTIIAQIIERYSAEDYYKRHRQLCKAVFEWLKHNRSANIKCLPLHLLPQEAIENVNSQSPTDAQIKRNIKDSNCFEYEKQKIEIIPKSKIMKILSKRSGETQWTAIAASNIYSFSKKGETLVFELEGAFDINYLKFQLLDNKAEDMSSFKLQVGQKLTNMETIRAFNEHEFYISVVEIACKPKQKVKFIALTSFENCKTQLHLHLNSITFSWDTKLIYDSDCLLMPDYNVAYWRPVDFLKMEQLAKSDQIVFMLRYPCHIHSLVINFKQEYQHPITVWVKHQVNRVWKNAAHGLDCNSIKKRVKVNSSLVVSFVLIEGKNVNEYVNSISS</sequence>
<dbReference type="Gene3D" id="3.30.710.10">
    <property type="entry name" value="Potassium Channel Kv1.1, Chain A"/>
    <property type="match status" value="1"/>
</dbReference>
<dbReference type="EMBL" id="NCKV01000793">
    <property type="protein sequence ID" value="RWS29719.1"/>
    <property type="molecule type" value="Genomic_DNA"/>
</dbReference>
<proteinExistence type="predicted"/>
<dbReference type="STRING" id="299467.A0A443SQC6"/>
<dbReference type="GO" id="GO:0050804">
    <property type="term" value="P:modulation of chemical synaptic transmission"/>
    <property type="evidence" value="ECO:0007669"/>
    <property type="project" value="TreeGrafter"/>
</dbReference>
<dbReference type="AlphaFoldDB" id="A0A443SQC6"/>
<comment type="caution">
    <text evidence="2">The sequence shown here is derived from an EMBL/GenBank/DDBJ whole genome shotgun (WGS) entry which is preliminary data.</text>
</comment>
<dbReference type="Pfam" id="PF00651">
    <property type="entry name" value="BTB"/>
    <property type="match status" value="1"/>
</dbReference>
<dbReference type="SUPFAM" id="SSF54695">
    <property type="entry name" value="POZ domain"/>
    <property type="match status" value="1"/>
</dbReference>
<feature type="domain" description="BTB" evidence="1">
    <location>
        <begin position="13"/>
        <end position="79"/>
    </location>
</feature>
<dbReference type="CDD" id="cd14733">
    <property type="entry name" value="BACK"/>
    <property type="match status" value="1"/>
</dbReference>
<dbReference type="GO" id="GO:0005737">
    <property type="term" value="C:cytoplasm"/>
    <property type="evidence" value="ECO:0007669"/>
    <property type="project" value="TreeGrafter"/>
</dbReference>
<dbReference type="Gene3D" id="1.25.40.420">
    <property type="match status" value="1"/>
</dbReference>
<dbReference type="InterPro" id="IPR011333">
    <property type="entry name" value="SKP1/BTB/POZ_sf"/>
</dbReference>
<dbReference type="PROSITE" id="PS50097">
    <property type="entry name" value="BTB"/>
    <property type="match status" value="1"/>
</dbReference>
<dbReference type="InterPro" id="IPR000210">
    <property type="entry name" value="BTB/POZ_dom"/>
</dbReference>
<dbReference type="VEuPathDB" id="VectorBase:LDEU002320"/>
<evidence type="ECO:0000313" key="3">
    <source>
        <dbReference type="Proteomes" id="UP000288716"/>
    </source>
</evidence>
<reference evidence="2 3" key="1">
    <citation type="journal article" date="2018" name="Gigascience">
        <title>Genomes of trombidid mites reveal novel predicted allergens and laterally-transferred genes associated with secondary metabolism.</title>
        <authorList>
            <person name="Dong X."/>
            <person name="Chaisiri K."/>
            <person name="Xia D."/>
            <person name="Armstrong S.D."/>
            <person name="Fang Y."/>
            <person name="Donnelly M.J."/>
            <person name="Kadowaki T."/>
            <person name="McGarry J.W."/>
            <person name="Darby A.C."/>
            <person name="Makepeace B.L."/>
        </authorList>
    </citation>
    <scope>NUCLEOTIDE SEQUENCE [LARGE SCALE GENOMIC DNA]</scope>
    <source>
        <strain evidence="2">UoL-UT</strain>
    </source>
</reference>
<organism evidence="2 3">
    <name type="scientific">Leptotrombidium deliense</name>
    <dbReference type="NCBI Taxonomy" id="299467"/>
    <lineage>
        <taxon>Eukaryota</taxon>
        <taxon>Metazoa</taxon>
        <taxon>Ecdysozoa</taxon>
        <taxon>Arthropoda</taxon>
        <taxon>Chelicerata</taxon>
        <taxon>Arachnida</taxon>
        <taxon>Acari</taxon>
        <taxon>Acariformes</taxon>
        <taxon>Trombidiformes</taxon>
        <taxon>Prostigmata</taxon>
        <taxon>Anystina</taxon>
        <taxon>Parasitengona</taxon>
        <taxon>Trombiculoidea</taxon>
        <taxon>Trombiculidae</taxon>
        <taxon>Leptotrombidium</taxon>
    </lineage>
</organism>
<evidence type="ECO:0000313" key="2">
    <source>
        <dbReference type="EMBL" id="RWS29719.1"/>
    </source>
</evidence>
<dbReference type="Proteomes" id="UP000288716">
    <property type="component" value="Unassembled WGS sequence"/>
</dbReference>
<dbReference type="Pfam" id="PF07707">
    <property type="entry name" value="BACK"/>
    <property type="match status" value="1"/>
</dbReference>
<accession>A0A443SQC6</accession>
<dbReference type="InterPro" id="IPR052407">
    <property type="entry name" value="BTB_POZ_domain_cont_9"/>
</dbReference>
<protein>
    <submittedName>
        <fullName evidence="2">BTB/POZ domain-containing protein 9-like protein</fullName>
    </submittedName>
</protein>
<dbReference type="GO" id="GO:0008344">
    <property type="term" value="P:adult locomotory behavior"/>
    <property type="evidence" value="ECO:0007669"/>
    <property type="project" value="TreeGrafter"/>
</dbReference>
<name>A0A443SQC6_9ACAR</name>
<evidence type="ECO:0000259" key="1">
    <source>
        <dbReference type="PROSITE" id="PS50097"/>
    </source>
</evidence>
<keyword evidence="3" id="KW-1185">Reference proteome</keyword>
<dbReference type="PANTHER" id="PTHR46306:SF1">
    <property type="entry name" value="BTB_POZ DOMAIN-CONTAINING PROTEIN 9"/>
    <property type="match status" value="1"/>
</dbReference>
<dbReference type="GO" id="GO:0048512">
    <property type="term" value="P:circadian behavior"/>
    <property type="evidence" value="ECO:0007669"/>
    <property type="project" value="TreeGrafter"/>
</dbReference>
<dbReference type="InterPro" id="IPR011705">
    <property type="entry name" value="BACK"/>
</dbReference>
<gene>
    <name evidence="2" type="ORF">B4U80_12702</name>
</gene>
<dbReference type="PANTHER" id="PTHR46306">
    <property type="entry name" value="BTB/POZ DOMAIN-CONTAINING PROTEIN 9"/>
    <property type="match status" value="1"/>
</dbReference>
<dbReference type="OrthoDB" id="6420239at2759"/>